<organism evidence="2 3">
    <name type="scientific">Rhodococcus qingshengii JCM 15477</name>
    <dbReference type="NCBI Taxonomy" id="1303681"/>
    <lineage>
        <taxon>Bacteria</taxon>
        <taxon>Bacillati</taxon>
        <taxon>Actinomycetota</taxon>
        <taxon>Actinomycetes</taxon>
        <taxon>Mycobacteriales</taxon>
        <taxon>Nocardiaceae</taxon>
        <taxon>Rhodococcus</taxon>
        <taxon>Rhodococcus erythropolis group</taxon>
    </lineage>
</organism>
<reference evidence="3" key="1">
    <citation type="journal article" date="2022" name="Environ. Microbiol.">
        <title>Functional analysis, diversity, and distribution of carbendazim hydrolases MheI and CbmA, responsible for the initial step in carbendazim degradation.</title>
        <authorList>
            <person name="Zhang M."/>
            <person name="Bai X."/>
            <person name="Li Q."/>
            <person name="Zhang L."/>
            <person name="Zhu Q."/>
            <person name="Gao S."/>
            <person name="Ke Z."/>
            <person name="Jiang M."/>
            <person name="Hu J."/>
            <person name="Qiu J."/>
            <person name="Hong Q."/>
        </authorList>
    </citation>
    <scope>NUCLEOTIDE SEQUENCE [LARGE SCALE GENOMIC DNA]</scope>
    <source>
        <strain evidence="3">djl-6</strain>
    </source>
</reference>
<feature type="domain" description="HNH" evidence="1">
    <location>
        <begin position="25"/>
        <end position="77"/>
    </location>
</feature>
<name>A0AB38RAD1_RHOSG</name>
<dbReference type="GO" id="GO:0003676">
    <property type="term" value="F:nucleic acid binding"/>
    <property type="evidence" value="ECO:0007669"/>
    <property type="project" value="InterPro"/>
</dbReference>
<dbReference type="EMBL" id="CP096563">
    <property type="protein sequence ID" value="UPU42187.1"/>
    <property type="molecule type" value="Genomic_DNA"/>
</dbReference>
<dbReference type="AlphaFoldDB" id="A0AB38RAD1"/>
<dbReference type="GO" id="GO:0008270">
    <property type="term" value="F:zinc ion binding"/>
    <property type="evidence" value="ECO:0007669"/>
    <property type="project" value="InterPro"/>
</dbReference>
<dbReference type="InterPro" id="IPR002711">
    <property type="entry name" value="HNH"/>
</dbReference>
<evidence type="ECO:0000313" key="2">
    <source>
        <dbReference type="EMBL" id="UPU42187.1"/>
    </source>
</evidence>
<dbReference type="GO" id="GO:0004519">
    <property type="term" value="F:endonuclease activity"/>
    <property type="evidence" value="ECO:0007669"/>
    <property type="project" value="UniProtKB-KW"/>
</dbReference>
<dbReference type="Pfam" id="PF01844">
    <property type="entry name" value="HNH"/>
    <property type="match status" value="1"/>
</dbReference>
<dbReference type="RefSeq" id="WP_050656581.1">
    <property type="nucleotide sequence ID" value="NZ_CP096563.1"/>
</dbReference>
<evidence type="ECO:0000259" key="1">
    <source>
        <dbReference type="Pfam" id="PF01844"/>
    </source>
</evidence>
<sequence>MSAIHHSAKWTKLTKRLKSKLPPICHLCGGAIDLSAPSRSRESWSLDHLVSVENGGAPYDPANCAPAHLSCNGRKSAGVVGPFTPPVPTAYLQPKGWSGSRNW</sequence>
<keyword evidence="3" id="KW-1185">Reference proteome</keyword>
<dbReference type="Proteomes" id="UP000831484">
    <property type="component" value="Chromosome"/>
</dbReference>
<protein>
    <submittedName>
        <fullName evidence="2">HNH endonuclease</fullName>
    </submittedName>
</protein>
<gene>
    <name evidence="2" type="ORF">M0639_24660</name>
</gene>
<proteinExistence type="predicted"/>
<evidence type="ECO:0000313" key="3">
    <source>
        <dbReference type="Proteomes" id="UP000831484"/>
    </source>
</evidence>
<accession>A0AB38RAD1</accession>
<keyword evidence="2" id="KW-0540">Nuclease</keyword>
<dbReference type="Gene3D" id="1.10.30.50">
    <property type="match status" value="1"/>
</dbReference>
<keyword evidence="2" id="KW-0255">Endonuclease</keyword>
<keyword evidence="2" id="KW-0378">Hydrolase</keyword>